<protein>
    <submittedName>
        <fullName evidence="10">Cytochrome c</fullName>
    </submittedName>
</protein>
<comment type="caution">
    <text evidence="10">The sequence shown here is derived from an EMBL/GenBank/DDBJ whole genome shotgun (WGS) entry which is preliminary data.</text>
</comment>
<reference evidence="10 11" key="1">
    <citation type="submission" date="2020-08" db="EMBL/GenBank/DDBJ databases">
        <title>Functional genomics of gut bacteria from endangered species of beetles.</title>
        <authorList>
            <person name="Carlos-Shanley C."/>
        </authorList>
    </citation>
    <scope>NUCLEOTIDE SEQUENCE [LARGE SCALE GENOMIC DNA]</scope>
    <source>
        <strain evidence="10 11">S00124</strain>
    </source>
</reference>
<proteinExistence type="predicted"/>
<evidence type="ECO:0000256" key="3">
    <source>
        <dbReference type="ARBA" id="ARBA00022723"/>
    </source>
</evidence>
<dbReference type="InterPro" id="IPR036909">
    <property type="entry name" value="Cyt_c-like_dom_sf"/>
</dbReference>
<evidence type="ECO:0000256" key="7">
    <source>
        <dbReference type="SAM" id="MobiDB-lite"/>
    </source>
</evidence>
<dbReference type="InterPro" id="IPR002324">
    <property type="entry name" value="Cyt_c_ID"/>
</dbReference>
<dbReference type="Gene3D" id="1.10.760.10">
    <property type="entry name" value="Cytochrome c-like domain"/>
    <property type="match status" value="2"/>
</dbReference>
<feature type="region of interest" description="Disordered" evidence="7">
    <location>
        <begin position="260"/>
        <end position="283"/>
    </location>
</feature>
<dbReference type="EMBL" id="JACHKZ010000038">
    <property type="protein sequence ID" value="MBB6579771.1"/>
    <property type="molecule type" value="Genomic_DNA"/>
</dbReference>
<dbReference type="PRINTS" id="PR00606">
    <property type="entry name" value="CYTCHROMECID"/>
</dbReference>
<evidence type="ECO:0000256" key="6">
    <source>
        <dbReference type="PROSITE-ProRule" id="PRU00433"/>
    </source>
</evidence>
<evidence type="ECO:0000256" key="8">
    <source>
        <dbReference type="SAM" id="SignalP"/>
    </source>
</evidence>
<accession>A0ABR6RKT3</accession>
<dbReference type="InterPro" id="IPR051459">
    <property type="entry name" value="Cytochrome_c-type_DH"/>
</dbReference>
<organism evidence="10 11">
    <name type="scientific">Comamonas odontotermitis</name>
    <dbReference type="NCBI Taxonomy" id="379895"/>
    <lineage>
        <taxon>Bacteria</taxon>
        <taxon>Pseudomonadati</taxon>
        <taxon>Pseudomonadota</taxon>
        <taxon>Betaproteobacteria</taxon>
        <taxon>Burkholderiales</taxon>
        <taxon>Comamonadaceae</taxon>
        <taxon>Comamonas</taxon>
    </lineage>
</organism>
<sequence>MFSLHKKRLLAHAFLALAAVHGTAFAQTPGKPAERFQGIGREATAKEVQAWDIDVRPDFKGLPPGSGSVQKGMDVWEAKCASCHGVFGESNEVFSPLVGGTTADDIKTGHAARLKDPAFPGRTTMMKVATVSTLWDYINRAMPWNAPKTLTTEEVYAVTAYLLNLGGVVPDDYTLSDKNIAQVQQKMPNRNGMTTQHAMWPGKEFTSGAKQGAGQPDVRASACMHNCGPEPQVRSALPAHASNNHGNLAAQNRLVGAQRGVETDGGNGKSGKPGQAEMKAGADAGKAAAPTALLEKNACIACHGMDQKIVGPGFAEIAKKYPGKKDYLLGKIKAGGTGVWGSMPMPPQPGISDDDAQAIAGWLAGESAAKP</sequence>
<feature type="domain" description="Cytochrome c" evidence="9">
    <location>
        <begin position="67"/>
        <end position="166"/>
    </location>
</feature>
<dbReference type="PANTHER" id="PTHR35008:SF8">
    <property type="entry name" value="ALCOHOL DEHYDROGENASE CYTOCHROME C SUBUNIT"/>
    <property type="match status" value="1"/>
</dbReference>
<evidence type="ECO:0000259" key="9">
    <source>
        <dbReference type="PROSITE" id="PS51007"/>
    </source>
</evidence>
<dbReference type="SUPFAM" id="SSF46626">
    <property type="entry name" value="Cytochrome c"/>
    <property type="match status" value="2"/>
</dbReference>
<dbReference type="Pfam" id="PF13442">
    <property type="entry name" value="Cytochrome_CBB3"/>
    <property type="match status" value="2"/>
</dbReference>
<name>A0ABR6RKT3_9BURK</name>
<feature type="domain" description="Cytochrome c" evidence="9">
    <location>
        <begin position="280"/>
        <end position="367"/>
    </location>
</feature>
<keyword evidence="4" id="KW-0249">Electron transport</keyword>
<keyword evidence="2 6" id="KW-0349">Heme</keyword>
<evidence type="ECO:0000313" key="10">
    <source>
        <dbReference type="EMBL" id="MBB6579771.1"/>
    </source>
</evidence>
<gene>
    <name evidence="10" type="ORF">HNP33_003887</name>
</gene>
<evidence type="ECO:0000256" key="5">
    <source>
        <dbReference type="ARBA" id="ARBA00023004"/>
    </source>
</evidence>
<dbReference type="PANTHER" id="PTHR35008">
    <property type="entry name" value="BLL4482 PROTEIN-RELATED"/>
    <property type="match status" value="1"/>
</dbReference>
<keyword evidence="3 6" id="KW-0479">Metal-binding</keyword>
<keyword evidence="5 6" id="KW-0408">Iron</keyword>
<dbReference type="Proteomes" id="UP000562492">
    <property type="component" value="Unassembled WGS sequence"/>
</dbReference>
<evidence type="ECO:0000256" key="1">
    <source>
        <dbReference type="ARBA" id="ARBA00022448"/>
    </source>
</evidence>
<keyword evidence="11" id="KW-1185">Reference proteome</keyword>
<keyword evidence="1" id="KW-0813">Transport</keyword>
<evidence type="ECO:0000256" key="2">
    <source>
        <dbReference type="ARBA" id="ARBA00022617"/>
    </source>
</evidence>
<dbReference type="PROSITE" id="PS51007">
    <property type="entry name" value="CYTC"/>
    <property type="match status" value="2"/>
</dbReference>
<evidence type="ECO:0000313" key="11">
    <source>
        <dbReference type="Proteomes" id="UP000562492"/>
    </source>
</evidence>
<feature type="chain" id="PRO_5046382914" evidence="8">
    <location>
        <begin position="27"/>
        <end position="371"/>
    </location>
</feature>
<dbReference type="RefSeq" id="WP_184711426.1">
    <property type="nucleotide sequence ID" value="NZ_JACHKZ010000038.1"/>
</dbReference>
<evidence type="ECO:0000256" key="4">
    <source>
        <dbReference type="ARBA" id="ARBA00022982"/>
    </source>
</evidence>
<feature type="signal peptide" evidence="8">
    <location>
        <begin position="1"/>
        <end position="26"/>
    </location>
</feature>
<dbReference type="InterPro" id="IPR009056">
    <property type="entry name" value="Cyt_c-like_dom"/>
</dbReference>
<keyword evidence="8" id="KW-0732">Signal</keyword>